<keyword evidence="1" id="KW-0812">Transmembrane</keyword>
<keyword evidence="1" id="KW-1133">Transmembrane helix</keyword>
<dbReference type="EMBL" id="QGGR01000001">
    <property type="protein sequence ID" value="PWK52216.1"/>
    <property type="molecule type" value="Genomic_DNA"/>
</dbReference>
<proteinExistence type="predicted"/>
<evidence type="ECO:0000313" key="3">
    <source>
        <dbReference type="Proteomes" id="UP000245697"/>
    </source>
</evidence>
<feature type="transmembrane region" description="Helical" evidence="1">
    <location>
        <begin position="7"/>
        <end position="27"/>
    </location>
</feature>
<dbReference type="Proteomes" id="UP000245697">
    <property type="component" value="Unassembled WGS sequence"/>
</dbReference>
<comment type="caution">
    <text evidence="2">The sequence shown here is derived from an EMBL/GenBank/DDBJ whole genome shotgun (WGS) entry which is preliminary data.</text>
</comment>
<feature type="transmembrane region" description="Helical" evidence="1">
    <location>
        <begin position="39"/>
        <end position="57"/>
    </location>
</feature>
<evidence type="ECO:0000256" key="1">
    <source>
        <dbReference type="SAM" id="Phobius"/>
    </source>
</evidence>
<protein>
    <submittedName>
        <fullName evidence="2">Uncharacterized protein</fullName>
    </submittedName>
</protein>
<dbReference type="RefSeq" id="WP_203896084.1">
    <property type="nucleotide sequence ID" value="NZ_BONA01000020.1"/>
</dbReference>
<dbReference type="AlphaFoldDB" id="A0A316FX33"/>
<keyword evidence="1" id="KW-0472">Membrane</keyword>
<keyword evidence="3" id="KW-1185">Reference proteome</keyword>
<name>A0A316FX33_9ACTN</name>
<organism evidence="2 3">
    <name type="scientific">Actinoplanes xinjiangensis</name>
    <dbReference type="NCBI Taxonomy" id="512350"/>
    <lineage>
        <taxon>Bacteria</taxon>
        <taxon>Bacillati</taxon>
        <taxon>Actinomycetota</taxon>
        <taxon>Actinomycetes</taxon>
        <taxon>Micromonosporales</taxon>
        <taxon>Micromonosporaceae</taxon>
        <taxon>Actinoplanes</taxon>
    </lineage>
</organism>
<reference evidence="2 3" key="1">
    <citation type="submission" date="2018-05" db="EMBL/GenBank/DDBJ databases">
        <title>Genomic Encyclopedia of Archaeal and Bacterial Type Strains, Phase II (KMG-II): from individual species to whole genera.</title>
        <authorList>
            <person name="Goeker M."/>
        </authorList>
    </citation>
    <scope>NUCLEOTIDE SEQUENCE [LARGE SCALE GENOMIC DNA]</scope>
    <source>
        <strain evidence="2 3">DSM 45184</strain>
    </source>
</reference>
<feature type="transmembrane region" description="Helical" evidence="1">
    <location>
        <begin position="78"/>
        <end position="106"/>
    </location>
</feature>
<sequence length="209" mass="22013">MGIVTRIAGTSCVTILLTYPMWAPQWGDGLLGEIAGQPLWASAAIIAGFLGLVALYCRALQRTLTLIRPAARRARPGSVWWMFAVPHNFVEDFFIVRAVAGSLAAAGTPAREVRRWELLGYGWCTLQIVSLLPGVPGLAGGVGALPLWAAHWALTTRLNRRLARHAAAPDAAGPGAAGSHRCLNAVETAVGASHPTSASVKPGGRRPGR</sequence>
<gene>
    <name evidence="2" type="ORF">BC793_101225</name>
</gene>
<evidence type="ECO:0000313" key="2">
    <source>
        <dbReference type="EMBL" id="PWK52216.1"/>
    </source>
</evidence>
<accession>A0A316FX33</accession>
<feature type="transmembrane region" description="Helical" evidence="1">
    <location>
        <begin position="126"/>
        <end position="154"/>
    </location>
</feature>